<organism evidence="6 7">
    <name type="scientific">Pseudomonas citronellolis</name>
    <dbReference type="NCBI Taxonomy" id="53408"/>
    <lineage>
        <taxon>Bacteria</taxon>
        <taxon>Pseudomonadati</taxon>
        <taxon>Pseudomonadota</taxon>
        <taxon>Gammaproteobacteria</taxon>
        <taxon>Pseudomonadales</taxon>
        <taxon>Pseudomonadaceae</taxon>
        <taxon>Pseudomonas</taxon>
    </lineage>
</organism>
<dbReference type="GO" id="GO:0016887">
    <property type="term" value="F:ATP hydrolysis activity"/>
    <property type="evidence" value="ECO:0007669"/>
    <property type="project" value="InterPro"/>
</dbReference>
<dbReference type="SMART" id="SM00382">
    <property type="entry name" value="AAA"/>
    <property type="match status" value="2"/>
</dbReference>
<dbReference type="RefSeq" id="WP_064583509.1">
    <property type="nucleotide sequence ID" value="NZ_CP015878.1"/>
</dbReference>
<feature type="domain" description="ABC transporter" evidence="5">
    <location>
        <begin position="6"/>
        <end position="251"/>
    </location>
</feature>
<keyword evidence="3" id="KW-0547">Nucleotide-binding</keyword>
<proteinExistence type="inferred from homology"/>
<name>A0A1A9KDX6_9PSED</name>
<evidence type="ECO:0000256" key="2">
    <source>
        <dbReference type="ARBA" id="ARBA00022448"/>
    </source>
</evidence>
<dbReference type="InterPro" id="IPR003593">
    <property type="entry name" value="AAA+_ATPase"/>
</dbReference>
<dbReference type="SUPFAM" id="SSF52540">
    <property type="entry name" value="P-loop containing nucleoside triphosphate hydrolases"/>
    <property type="match status" value="2"/>
</dbReference>
<dbReference type="GO" id="GO:0015833">
    <property type="term" value="P:peptide transport"/>
    <property type="evidence" value="ECO:0007669"/>
    <property type="project" value="InterPro"/>
</dbReference>
<evidence type="ECO:0000256" key="1">
    <source>
        <dbReference type="ARBA" id="ARBA00005417"/>
    </source>
</evidence>
<dbReference type="InterPro" id="IPR050319">
    <property type="entry name" value="ABC_transp_ATP-bind"/>
</dbReference>
<dbReference type="AlphaFoldDB" id="A0A1A9KDX6"/>
<dbReference type="PANTHER" id="PTHR43776:SF7">
    <property type="entry name" value="D,D-DIPEPTIDE TRANSPORT ATP-BINDING PROTEIN DDPF-RELATED"/>
    <property type="match status" value="1"/>
</dbReference>
<evidence type="ECO:0000256" key="4">
    <source>
        <dbReference type="ARBA" id="ARBA00022840"/>
    </source>
</evidence>
<dbReference type="InterPro" id="IPR017871">
    <property type="entry name" value="ABC_transporter-like_CS"/>
</dbReference>
<dbReference type="NCBIfam" id="NF007739">
    <property type="entry name" value="PRK10419.1"/>
    <property type="match status" value="2"/>
</dbReference>
<comment type="similarity">
    <text evidence="1">Belongs to the ABC transporter superfamily.</text>
</comment>
<gene>
    <name evidence="6" type="ORF">A9C11_18335</name>
</gene>
<dbReference type="CDD" id="cd03257">
    <property type="entry name" value="ABC_NikE_OppD_transporters"/>
    <property type="match status" value="2"/>
</dbReference>
<dbReference type="PROSITE" id="PS50893">
    <property type="entry name" value="ABC_TRANSPORTER_2"/>
    <property type="match status" value="2"/>
</dbReference>
<evidence type="ECO:0000259" key="5">
    <source>
        <dbReference type="PROSITE" id="PS50893"/>
    </source>
</evidence>
<dbReference type="InterPro" id="IPR003439">
    <property type="entry name" value="ABC_transporter-like_ATP-bd"/>
</dbReference>
<feature type="domain" description="ABC transporter" evidence="5">
    <location>
        <begin position="284"/>
        <end position="532"/>
    </location>
</feature>
<dbReference type="Gene3D" id="3.40.50.300">
    <property type="entry name" value="P-loop containing nucleotide triphosphate hydrolases"/>
    <property type="match status" value="2"/>
</dbReference>
<dbReference type="PROSITE" id="PS00211">
    <property type="entry name" value="ABC_TRANSPORTER_1"/>
    <property type="match status" value="1"/>
</dbReference>
<evidence type="ECO:0000313" key="7">
    <source>
        <dbReference type="Proteomes" id="UP000077748"/>
    </source>
</evidence>
<evidence type="ECO:0000313" key="6">
    <source>
        <dbReference type="EMBL" id="ANI15807.1"/>
    </source>
</evidence>
<protein>
    <submittedName>
        <fullName evidence="6">ABC transporter ATP-binding protein</fullName>
    </submittedName>
</protein>
<dbReference type="NCBIfam" id="NF008453">
    <property type="entry name" value="PRK11308.1"/>
    <property type="match status" value="2"/>
</dbReference>
<dbReference type="InterPro" id="IPR013563">
    <property type="entry name" value="Oligopep_ABC_C"/>
</dbReference>
<dbReference type="GO" id="GO:0055085">
    <property type="term" value="P:transmembrane transport"/>
    <property type="evidence" value="ECO:0007669"/>
    <property type="project" value="UniProtKB-ARBA"/>
</dbReference>
<dbReference type="Proteomes" id="UP000077748">
    <property type="component" value="Chromosome"/>
</dbReference>
<evidence type="ECO:0000256" key="3">
    <source>
        <dbReference type="ARBA" id="ARBA00022741"/>
    </source>
</evidence>
<dbReference type="Pfam" id="PF08352">
    <property type="entry name" value="oligo_HPY"/>
    <property type="match status" value="2"/>
</dbReference>
<sequence>MPRQPLIVEDLSVHFGEHRVLDRLSFTLPPGRALALVGESGSGKSVLARSLVGLAGAGAQVQARRLEYAGRDLLALDERRWRELRGREIGFVLQDALVSLDPLRPVGREILEVLSTHHWGDRHSRQQRVLELLEKVGVPEPALRARQRSEQLSGGLRQRALIASALALDPGLVIADEPTTALDATVQAQILGVLQQVKARGDSLLLISHDLAVVAQLADEVLVLRHGEVVEQGPIEQILHAPRHPYTRSLLEAIPANRPRGTRLTPGAAPAARRAEAVQPQVLLEARGLGKRYRGPDQQWRQVLDDVSFRLHAGRTLGIVGESGSGKSTAARIALGLLEPDAGSVAFAGQPWNAAAAQRIAERERRPRRRDISVIYQDPLSSFDPRWSVGQVLDDALQAGGLEATRRPARISELLRQVRLPAELAQRRPLQLSGGQRQRVAIARALASQPKVIICDEPVSALDVSVQAQVLDLLADLQDELGLAYLFISHDLGVIRHLSDEVLVMLQGKVVEAGPTEVVLRNPQHPYTQRLLASVPQLPAEGRPTVAQLAPASVDLAPPFEERWLWGLAV</sequence>
<dbReference type="EMBL" id="CP015878">
    <property type="protein sequence ID" value="ANI15807.1"/>
    <property type="molecule type" value="Genomic_DNA"/>
</dbReference>
<dbReference type="Pfam" id="PF00005">
    <property type="entry name" value="ABC_tran"/>
    <property type="match status" value="2"/>
</dbReference>
<reference evidence="6 7" key="1">
    <citation type="submission" date="2016-05" db="EMBL/GenBank/DDBJ databases">
        <title>Genome Sequence of Pseudomonas citronellolis Strain SJTE-3, an Estrogens and Persistent Organic Pollutants degradation strain.</title>
        <authorList>
            <person name="Liang R."/>
        </authorList>
    </citation>
    <scope>NUCLEOTIDE SEQUENCE [LARGE SCALE GENOMIC DNA]</scope>
    <source>
        <strain evidence="6 7">SJTE-3</strain>
    </source>
</reference>
<accession>A0A1A9KDX6</accession>
<keyword evidence="2" id="KW-0813">Transport</keyword>
<dbReference type="PANTHER" id="PTHR43776">
    <property type="entry name" value="TRANSPORT ATP-BINDING PROTEIN"/>
    <property type="match status" value="1"/>
</dbReference>
<keyword evidence="4 6" id="KW-0067">ATP-binding</keyword>
<dbReference type="GO" id="GO:0005524">
    <property type="term" value="F:ATP binding"/>
    <property type="evidence" value="ECO:0007669"/>
    <property type="project" value="UniProtKB-KW"/>
</dbReference>
<dbReference type="InterPro" id="IPR027417">
    <property type="entry name" value="P-loop_NTPase"/>
</dbReference>